<comment type="caution">
    <text evidence="1">The sequence shown here is derived from an EMBL/GenBank/DDBJ whole genome shotgun (WGS) entry which is preliminary data.</text>
</comment>
<dbReference type="Proteomes" id="UP000805193">
    <property type="component" value="Unassembled WGS sequence"/>
</dbReference>
<organism evidence="1 2">
    <name type="scientific">Ixodes persulcatus</name>
    <name type="common">Taiga tick</name>
    <dbReference type="NCBI Taxonomy" id="34615"/>
    <lineage>
        <taxon>Eukaryota</taxon>
        <taxon>Metazoa</taxon>
        <taxon>Ecdysozoa</taxon>
        <taxon>Arthropoda</taxon>
        <taxon>Chelicerata</taxon>
        <taxon>Arachnida</taxon>
        <taxon>Acari</taxon>
        <taxon>Parasitiformes</taxon>
        <taxon>Ixodida</taxon>
        <taxon>Ixodoidea</taxon>
        <taxon>Ixodidae</taxon>
        <taxon>Ixodinae</taxon>
        <taxon>Ixodes</taxon>
    </lineage>
</organism>
<dbReference type="EMBL" id="JABSTQ010011536">
    <property type="protein sequence ID" value="KAG0410304.1"/>
    <property type="molecule type" value="Genomic_DNA"/>
</dbReference>
<reference evidence="1 2" key="1">
    <citation type="journal article" date="2020" name="Cell">
        <title>Large-Scale Comparative Analyses of Tick Genomes Elucidate Their Genetic Diversity and Vector Capacities.</title>
        <authorList>
            <consortium name="Tick Genome and Microbiome Consortium (TIGMIC)"/>
            <person name="Jia N."/>
            <person name="Wang J."/>
            <person name="Shi W."/>
            <person name="Du L."/>
            <person name="Sun Y."/>
            <person name="Zhan W."/>
            <person name="Jiang J.F."/>
            <person name="Wang Q."/>
            <person name="Zhang B."/>
            <person name="Ji P."/>
            <person name="Bell-Sakyi L."/>
            <person name="Cui X.M."/>
            <person name="Yuan T.T."/>
            <person name="Jiang B.G."/>
            <person name="Yang W.F."/>
            <person name="Lam T.T."/>
            <person name="Chang Q.C."/>
            <person name="Ding S.J."/>
            <person name="Wang X.J."/>
            <person name="Zhu J.G."/>
            <person name="Ruan X.D."/>
            <person name="Zhao L."/>
            <person name="Wei J.T."/>
            <person name="Ye R.Z."/>
            <person name="Que T.C."/>
            <person name="Du C.H."/>
            <person name="Zhou Y.H."/>
            <person name="Cheng J.X."/>
            <person name="Dai P.F."/>
            <person name="Guo W.B."/>
            <person name="Han X.H."/>
            <person name="Huang E.J."/>
            <person name="Li L.F."/>
            <person name="Wei W."/>
            <person name="Gao Y.C."/>
            <person name="Liu J.Z."/>
            <person name="Shao H.Z."/>
            <person name="Wang X."/>
            <person name="Wang C.C."/>
            <person name="Yang T.C."/>
            <person name="Huo Q.B."/>
            <person name="Li W."/>
            <person name="Chen H.Y."/>
            <person name="Chen S.E."/>
            <person name="Zhou L.G."/>
            <person name="Ni X.B."/>
            <person name="Tian J.H."/>
            <person name="Sheng Y."/>
            <person name="Liu T."/>
            <person name="Pan Y.S."/>
            <person name="Xia L.Y."/>
            <person name="Li J."/>
            <person name="Zhao F."/>
            <person name="Cao W.C."/>
        </authorList>
    </citation>
    <scope>NUCLEOTIDE SEQUENCE [LARGE SCALE GENOMIC DNA]</scope>
    <source>
        <strain evidence="1">Iper-2018</strain>
    </source>
</reference>
<sequence length="104" mass="10832">MIKDLYESVEAYRHLVLVAACSLDASFDPHDGWHCSRSCGVHETSSPSLGRDADAAAVEAPSSASGSGGDGTGCPSPTTPAPQMDGRSACRECARHVMDRCLPP</sequence>
<gene>
    <name evidence="1" type="ORF">HPB47_012569</name>
</gene>
<accession>A0AC60NTA8</accession>
<evidence type="ECO:0000313" key="2">
    <source>
        <dbReference type="Proteomes" id="UP000805193"/>
    </source>
</evidence>
<evidence type="ECO:0000313" key="1">
    <source>
        <dbReference type="EMBL" id="KAG0410304.1"/>
    </source>
</evidence>
<proteinExistence type="predicted"/>
<keyword evidence="2" id="KW-1185">Reference proteome</keyword>
<name>A0AC60NTA8_IXOPE</name>
<protein>
    <submittedName>
        <fullName evidence="1">Uncharacterized protein</fullName>
    </submittedName>
</protein>